<dbReference type="Pfam" id="PF20684">
    <property type="entry name" value="Fung_rhodopsin"/>
    <property type="match status" value="1"/>
</dbReference>
<evidence type="ECO:0000256" key="7">
    <source>
        <dbReference type="SAM" id="Phobius"/>
    </source>
</evidence>
<dbReference type="Proteomes" id="UP000234585">
    <property type="component" value="Unassembled WGS sequence"/>
</dbReference>
<feature type="transmembrane region" description="Helical" evidence="7">
    <location>
        <begin position="227"/>
        <end position="243"/>
    </location>
</feature>
<feature type="transmembrane region" description="Helical" evidence="7">
    <location>
        <begin position="142"/>
        <end position="163"/>
    </location>
</feature>
<keyword evidence="2 7" id="KW-0812">Transmembrane</keyword>
<protein>
    <recommendedName>
        <fullName evidence="8">Rhodopsin domain-containing protein</fullName>
    </recommendedName>
</protein>
<dbReference type="InterPro" id="IPR049326">
    <property type="entry name" value="Rhodopsin_dom_fungi"/>
</dbReference>
<keyword evidence="4 7" id="KW-0472">Membrane</keyword>
<evidence type="ECO:0000259" key="8">
    <source>
        <dbReference type="Pfam" id="PF20684"/>
    </source>
</evidence>
<dbReference type="InterPro" id="IPR052337">
    <property type="entry name" value="SAT4-like"/>
</dbReference>
<proteinExistence type="inferred from homology"/>
<evidence type="ECO:0000256" key="2">
    <source>
        <dbReference type="ARBA" id="ARBA00022692"/>
    </source>
</evidence>
<feature type="compositionally biased region" description="Basic and acidic residues" evidence="6">
    <location>
        <begin position="397"/>
        <end position="423"/>
    </location>
</feature>
<evidence type="ECO:0000313" key="10">
    <source>
        <dbReference type="Proteomes" id="UP000234585"/>
    </source>
</evidence>
<evidence type="ECO:0000256" key="6">
    <source>
        <dbReference type="SAM" id="MobiDB-lite"/>
    </source>
</evidence>
<evidence type="ECO:0000256" key="4">
    <source>
        <dbReference type="ARBA" id="ARBA00023136"/>
    </source>
</evidence>
<comment type="subcellular location">
    <subcellularLocation>
        <location evidence="1">Membrane</location>
        <topology evidence="1">Multi-pass membrane protein</topology>
    </subcellularLocation>
</comment>
<feature type="transmembrane region" description="Helical" evidence="7">
    <location>
        <begin position="196"/>
        <end position="215"/>
    </location>
</feature>
<dbReference type="OrthoDB" id="5022096at2759"/>
<feature type="region of interest" description="Disordered" evidence="6">
    <location>
        <begin position="360"/>
        <end position="431"/>
    </location>
</feature>
<dbReference type="GeneID" id="36523341"/>
<dbReference type="PANTHER" id="PTHR33048">
    <property type="entry name" value="PTH11-LIKE INTEGRAL MEMBRANE PROTEIN (AFU_ORTHOLOGUE AFUA_5G11245)"/>
    <property type="match status" value="1"/>
</dbReference>
<dbReference type="AlphaFoldDB" id="A0A2I2FHN8"/>
<keyword evidence="10" id="KW-1185">Reference proteome</keyword>
<evidence type="ECO:0000256" key="5">
    <source>
        <dbReference type="ARBA" id="ARBA00038359"/>
    </source>
</evidence>
<feature type="transmembrane region" description="Helical" evidence="7">
    <location>
        <begin position="30"/>
        <end position="51"/>
    </location>
</feature>
<sequence>MATEESPLQLVTRQTNFPLETTGDTKAPRILAIVGFLTGLSALLIVLRGYVRLYILRRFDIEDGVIIVALLCAFGVLACFVGESFHGLGHYSDDIAMADFGILNEWMFYHAIVIVLGISLVKVSLGFFLLRFAARKRALRWFIIGCLIFLTLFTIACILTLVLQCFPIQAAWNFALRKTAKCYSTKTYLAIAEFNSAINIATDFIFATLPVFMFYNIQVNRWTKVSLMGILSLGYFACAAAIVKTVLQSRIFKEHDSFRECNYLIWNCAELNIGIIAASFPTIKPLMKRVLGSTLNFTGGASGSRYGKRSATISSSHPLHSLKRSRTDHDYHEHLVDDMQMQNNIIAHDDKNNYSVRVASDQDKGASGSAHSLDGSEEGLDPRPDPHSYHYRHQTPSRREILRTTEVIVQREDSPDWDRDGDGGRFVGGRI</sequence>
<reference evidence="9 10" key="1">
    <citation type="submission" date="2017-12" db="EMBL/GenBank/DDBJ databases">
        <authorList>
            <consortium name="DOE Joint Genome Institute"/>
            <person name="Haridas S."/>
            <person name="Kjaerbolling I."/>
            <person name="Vesth T.C."/>
            <person name="Frisvad J.C."/>
            <person name="Nybo J.L."/>
            <person name="Theobald S."/>
            <person name="Kuo A."/>
            <person name="Bowyer P."/>
            <person name="Matsuda Y."/>
            <person name="Mondo S."/>
            <person name="Lyhne E.K."/>
            <person name="Kogle M.E."/>
            <person name="Clum A."/>
            <person name="Lipzen A."/>
            <person name="Salamov A."/>
            <person name="Ngan C.Y."/>
            <person name="Daum C."/>
            <person name="Chiniquy J."/>
            <person name="Barry K."/>
            <person name="LaButti K."/>
            <person name="Simmons B.A."/>
            <person name="Magnuson J.K."/>
            <person name="Mortensen U.H."/>
            <person name="Larsen T.O."/>
            <person name="Grigoriev I.V."/>
            <person name="Baker S.E."/>
            <person name="Andersen M.R."/>
            <person name="Nordberg H.P."/>
            <person name="Cantor M.N."/>
            <person name="Hua S.X."/>
        </authorList>
    </citation>
    <scope>NUCLEOTIDE SEQUENCE [LARGE SCALE GENOMIC DNA]</scope>
    <source>
        <strain evidence="9 10">CBS 102.13</strain>
    </source>
</reference>
<keyword evidence="3 7" id="KW-1133">Transmembrane helix</keyword>
<name>A0A2I2FHN8_ASPCN</name>
<dbReference type="RefSeq" id="XP_024674145.1">
    <property type="nucleotide sequence ID" value="XM_024816181.1"/>
</dbReference>
<feature type="region of interest" description="Disordered" evidence="6">
    <location>
        <begin position="302"/>
        <end position="325"/>
    </location>
</feature>
<gene>
    <name evidence="9" type="ORF">BDW47DRAFT_124065</name>
</gene>
<dbReference type="STRING" id="41067.A0A2I2FHN8"/>
<evidence type="ECO:0000256" key="3">
    <source>
        <dbReference type="ARBA" id="ARBA00022989"/>
    </source>
</evidence>
<dbReference type="PANTHER" id="PTHR33048:SF167">
    <property type="entry name" value="INTEGRAL MEMBRANE PROTEIN"/>
    <property type="match status" value="1"/>
</dbReference>
<dbReference type="EMBL" id="KZ559126">
    <property type="protein sequence ID" value="PLB40133.1"/>
    <property type="molecule type" value="Genomic_DNA"/>
</dbReference>
<organism evidence="9 10">
    <name type="scientific">Aspergillus candidus</name>
    <dbReference type="NCBI Taxonomy" id="41067"/>
    <lineage>
        <taxon>Eukaryota</taxon>
        <taxon>Fungi</taxon>
        <taxon>Dikarya</taxon>
        <taxon>Ascomycota</taxon>
        <taxon>Pezizomycotina</taxon>
        <taxon>Eurotiomycetes</taxon>
        <taxon>Eurotiomycetidae</taxon>
        <taxon>Eurotiales</taxon>
        <taxon>Aspergillaceae</taxon>
        <taxon>Aspergillus</taxon>
        <taxon>Aspergillus subgen. Circumdati</taxon>
    </lineage>
</organism>
<accession>A0A2I2FHN8</accession>
<feature type="transmembrane region" description="Helical" evidence="7">
    <location>
        <begin position="63"/>
        <end position="86"/>
    </location>
</feature>
<evidence type="ECO:0000313" key="9">
    <source>
        <dbReference type="EMBL" id="PLB40133.1"/>
    </source>
</evidence>
<feature type="domain" description="Rhodopsin" evidence="8">
    <location>
        <begin position="47"/>
        <end position="289"/>
    </location>
</feature>
<dbReference type="GO" id="GO:0016020">
    <property type="term" value="C:membrane"/>
    <property type="evidence" value="ECO:0007669"/>
    <property type="project" value="UniProtKB-SubCell"/>
</dbReference>
<evidence type="ECO:0000256" key="1">
    <source>
        <dbReference type="ARBA" id="ARBA00004141"/>
    </source>
</evidence>
<feature type="transmembrane region" description="Helical" evidence="7">
    <location>
        <begin position="106"/>
        <end position="130"/>
    </location>
</feature>
<comment type="similarity">
    <text evidence="5">Belongs to the SAT4 family.</text>
</comment>